<dbReference type="PROSITE" id="PS00713">
    <property type="entry name" value="NA_DICARBOXYL_SYMP_1"/>
    <property type="match status" value="1"/>
</dbReference>
<dbReference type="GO" id="GO:0006835">
    <property type="term" value="P:dicarboxylic acid transport"/>
    <property type="evidence" value="ECO:0007669"/>
    <property type="project" value="TreeGrafter"/>
</dbReference>
<comment type="subcellular location">
    <subcellularLocation>
        <location evidence="1">Membrane</location>
        <topology evidence="1">Multi-pass membrane protein</topology>
    </subcellularLocation>
</comment>
<dbReference type="InterPro" id="IPR001991">
    <property type="entry name" value="Na-dicarboxylate_symporter"/>
</dbReference>
<dbReference type="PRINTS" id="PR00173">
    <property type="entry name" value="EDTRNSPORT"/>
</dbReference>
<evidence type="ECO:0000256" key="3">
    <source>
        <dbReference type="ARBA" id="ARBA00022692"/>
    </source>
</evidence>
<feature type="transmembrane region" description="Helical" evidence="7">
    <location>
        <begin position="328"/>
        <end position="345"/>
    </location>
</feature>
<proteinExistence type="predicted"/>
<feature type="transmembrane region" description="Helical" evidence="7">
    <location>
        <begin position="351"/>
        <end position="372"/>
    </location>
</feature>
<keyword evidence="2" id="KW-0813">Transport</keyword>
<name>A0AAE3SEX6_9BACT</name>
<dbReference type="InterPro" id="IPR018107">
    <property type="entry name" value="Na-dicarboxylate_symporter_CS"/>
</dbReference>
<dbReference type="SUPFAM" id="SSF118215">
    <property type="entry name" value="Proton glutamate symport protein"/>
    <property type="match status" value="1"/>
</dbReference>
<dbReference type="PANTHER" id="PTHR42865">
    <property type="entry name" value="PROTON/GLUTAMATE-ASPARTATE SYMPORTER"/>
    <property type="match status" value="1"/>
</dbReference>
<dbReference type="RefSeq" id="WP_301190434.1">
    <property type="nucleotide sequence ID" value="NZ_JAPDPJ010000020.1"/>
</dbReference>
<dbReference type="AlphaFoldDB" id="A0AAE3SEX6"/>
<feature type="transmembrane region" description="Helical" evidence="7">
    <location>
        <begin position="7"/>
        <end position="26"/>
    </location>
</feature>
<dbReference type="GO" id="GO:0005886">
    <property type="term" value="C:plasma membrane"/>
    <property type="evidence" value="ECO:0007669"/>
    <property type="project" value="TreeGrafter"/>
</dbReference>
<organism evidence="8 9">
    <name type="scientific">Plebeiibacterium sediminum</name>
    <dbReference type="NCBI Taxonomy" id="2992112"/>
    <lineage>
        <taxon>Bacteria</taxon>
        <taxon>Pseudomonadati</taxon>
        <taxon>Bacteroidota</taxon>
        <taxon>Bacteroidia</taxon>
        <taxon>Marinilabiliales</taxon>
        <taxon>Marinilabiliaceae</taxon>
        <taxon>Plebeiibacterium</taxon>
    </lineage>
</organism>
<evidence type="ECO:0000313" key="8">
    <source>
        <dbReference type="EMBL" id="MCW3786870.1"/>
    </source>
</evidence>
<dbReference type="Pfam" id="PF00375">
    <property type="entry name" value="SDF"/>
    <property type="match status" value="1"/>
</dbReference>
<reference evidence="8" key="1">
    <citation type="submission" date="2022-10" db="EMBL/GenBank/DDBJ databases">
        <authorList>
            <person name="Yu W.X."/>
        </authorList>
    </citation>
    <scope>NUCLEOTIDE SEQUENCE</scope>
    <source>
        <strain evidence="8">AAT</strain>
    </source>
</reference>
<feature type="transmembrane region" description="Helical" evidence="7">
    <location>
        <begin position="76"/>
        <end position="97"/>
    </location>
</feature>
<keyword evidence="6 7" id="KW-0472">Membrane</keyword>
<keyword evidence="4" id="KW-0769">Symport</keyword>
<dbReference type="InterPro" id="IPR036458">
    <property type="entry name" value="Na:dicarbo_symporter_sf"/>
</dbReference>
<keyword evidence="9" id="KW-1185">Reference proteome</keyword>
<dbReference type="EMBL" id="JAPDPJ010000020">
    <property type="protein sequence ID" value="MCW3786870.1"/>
    <property type="molecule type" value="Genomic_DNA"/>
</dbReference>
<dbReference type="Proteomes" id="UP001209229">
    <property type="component" value="Unassembled WGS sequence"/>
</dbReference>
<keyword evidence="5 7" id="KW-1133">Transmembrane helix</keyword>
<evidence type="ECO:0000256" key="1">
    <source>
        <dbReference type="ARBA" id="ARBA00004141"/>
    </source>
</evidence>
<evidence type="ECO:0000256" key="2">
    <source>
        <dbReference type="ARBA" id="ARBA00022448"/>
    </source>
</evidence>
<evidence type="ECO:0000256" key="4">
    <source>
        <dbReference type="ARBA" id="ARBA00022847"/>
    </source>
</evidence>
<dbReference type="Gene3D" id="1.10.3860.10">
    <property type="entry name" value="Sodium:dicarboxylate symporter"/>
    <property type="match status" value="1"/>
</dbReference>
<feature type="transmembrane region" description="Helical" evidence="7">
    <location>
        <begin position="212"/>
        <end position="238"/>
    </location>
</feature>
<dbReference type="GO" id="GO:0015293">
    <property type="term" value="F:symporter activity"/>
    <property type="evidence" value="ECO:0007669"/>
    <property type="project" value="UniProtKB-KW"/>
</dbReference>
<dbReference type="PANTHER" id="PTHR42865:SF2">
    <property type="entry name" value="PROTON:GLUTAMATE SYMPORTER DAACS FAMILY"/>
    <property type="match status" value="1"/>
</dbReference>
<feature type="transmembrane region" description="Helical" evidence="7">
    <location>
        <begin position="178"/>
        <end position="200"/>
    </location>
</feature>
<sequence length="402" mass="43054">MKLLKNLGFQILVAMIIGAVVGVAMGEQASMFAPLGDIFIKLIKMVVIPLVAISIVSGAASLGATKSAGKLGIGTFVWYMLTTAFAVILGLILGEIFKPGSGLDIESVRYLFNEETSEKITQPGFWDTIMGFIPENPLQALVSGEIIQIIFFCLLLGIGASTLPKVKREKIVKGCDIVLDALIWVIKVVMYTAPIGVFGLMANSIGTFGFDVLYLVLKLFLVYLGAILLHMYVFYPALIKGFSKMSVKEFMTKISKAQIMALSTSSSMATLPVTMEVCEDELGVSKEAGSFVLPLGATINMDGNAIYYALVAVFFAQLFQIDLHMGQYIAIILTATIGSIGQAGVPGPSLLVVAVLISADIPIVGLPLLYALDRIFDMLRTALNITGDATCAVVMDKYAKGE</sequence>
<feature type="transmembrane region" description="Helical" evidence="7">
    <location>
        <begin position="146"/>
        <end position="166"/>
    </location>
</feature>
<gene>
    <name evidence="8" type="ORF">OM075_10355</name>
</gene>
<evidence type="ECO:0000256" key="7">
    <source>
        <dbReference type="SAM" id="Phobius"/>
    </source>
</evidence>
<comment type="caution">
    <text evidence="8">The sequence shown here is derived from an EMBL/GenBank/DDBJ whole genome shotgun (WGS) entry which is preliminary data.</text>
</comment>
<evidence type="ECO:0000256" key="5">
    <source>
        <dbReference type="ARBA" id="ARBA00022989"/>
    </source>
</evidence>
<feature type="transmembrane region" description="Helical" evidence="7">
    <location>
        <begin position="38"/>
        <end position="64"/>
    </location>
</feature>
<evidence type="ECO:0000313" key="9">
    <source>
        <dbReference type="Proteomes" id="UP001209229"/>
    </source>
</evidence>
<evidence type="ECO:0000256" key="6">
    <source>
        <dbReference type="ARBA" id="ARBA00023136"/>
    </source>
</evidence>
<accession>A0AAE3SEX6</accession>
<protein>
    <submittedName>
        <fullName evidence="8">Dicarboxylate/amino acid:cation symporter</fullName>
    </submittedName>
</protein>
<keyword evidence="3 7" id="KW-0812">Transmembrane</keyword>